<organism evidence="1 2">
    <name type="scientific">Caballeronia sordidicola</name>
    <name type="common">Burkholderia sordidicola</name>
    <dbReference type="NCBI Taxonomy" id="196367"/>
    <lineage>
        <taxon>Bacteria</taxon>
        <taxon>Pseudomonadati</taxon>
        <taxon>Pseudomonadota</taxon>
        <taxon>Betaproteobacteria</taxon>
        <taxon>Burkholderiales</taxon>
        <taxon>Burkholderiaceae</taxon>
        <taxon>Caballeronia</taxon>
    </lineage>
</organism>
<sequence length="94" mass="10674">MNAQKKTPRPGTENLLPASLADQRLDHLERMIRTIVKNSPAGAVHGMDPDYWQSRIQALVDESNLLVVQQQRVRRLLTELQKRAKSITMDRSAA</sequence>
<gene>
    <name evidence="1" type="ORF">AWB64_03328</name>
</gene>
<accession>A0A158GQL5</accession>
<dbReference type="RefSeq" id="WP_060856471.1">
    <property type="nucleotide sequence ID" value="NZ_FCOC02000009.1"/>
</dbReference>
<protein>
    <submittedName>
        <fullName evidence="1">Uncharacterized protein</fullName>
    </submittedName>
</protein>
<evidence type="ECO:0000313" key="2">
    <source>
        <dbReference type="Proteomes" id="UP000054893"/>
    </source>
</evidence>
<dbReference type="EMBL" id="FCOC02000009">
    <property type="protein sequence ID" value="SAL34332.1"/>
    <property type="molecule type" value="Genomic_DNA"/>
</dbReference>
<dbReference type="AlphaFoldDB" id="A0A158GQL5"/>
<proteinExistence type="predicted"/>
<reference evidence="1 2" key="1">
    <citation type="submission" date="2016-01" db="EMBL/GenBank/DDBJ databases">
        <authorList>
            <person name="Oliw E.H."/>
        </authorList>
    </citation>
    <scope>NUCLEOTIDE SEQUENCE [LARGE SCALE GENOMIC DNA]</scope>
    <source>
        <strain evidence="1">LMG 22029</strain>
    </source>
</reference>
<evidence type="ECO:0000313" key="1">
    <source>
        <dbReference type="EMBL" id="SAL34332.1"/>
    </source>
</evidence>
<dbReference type="Proteomes" id="UP000054893">
    <property type="component" value="Unassembled WGS sequence"/>
</dbReference>
<name>A0A158GQL5_CABSO</name>
<dbReference type="OrthoDB" id="9009585at2"/>